<dbReference type="PaxDb" id="584708-Apau_2077"/>
<evidence type="ECO:0000256" key="4">
    <source>
        <dbReference type="ARBA" id="ARBA00022989"/>
    </source>
</evidence>
<keyword evidence="3 6" id="KW-0812">Transmembrane</keyword>
<keyword evidence="4 6" id="KW-1133">Transmembrane helix</keyword>
<dbReference type="GO" id="GO:0016020">
    <property type="term" value="C:membrane"/>
    <property type="evidence" value="ECO:0007669"/>
    <property type="project" value="InterPro"/>
</dbReference>
<gene>
    <name evidence="8" type="ORF">Apau_2077</name>
</gene>
<proteinExistence type="predicted"/>
<feature type="transmembrane region" description="Helical" evidence="6">
    <location>
        <begin position="386"/>
        <end position="404"/>
    </location>
</feature>
<protein>
    <submittedName>
        <fullName evidence="8">Major facilitator superfamily MFS_1</fullName>
    </submittedName>
</protein>
<dbReference type="AlphaFoldDB" id="E3CY01"/>
<dbReference type="GO" id="GO:0022857">
    <property type="term" value="F:transmembrane transporter activity"/>
    <property type="evidence" value="ECO:0007669"/>
    <property type="project" value="InterPro"/>
</dbReference>
<dbReference type="Proteomes" id="UP000005096">
    <property type="component" value="Chromosome"/>
</dbReference>
<evidence type="ECO:0000256" key="1">
    <source>
        <dbReference type="ARBA" id="ARBA00004127"/>
    </source>
</evidence>
<feature type="transmembrane region" description="Helical" evidence="6">
    <location>
        <begin position="12"/>
        <end position="34"/>
    </location>
</feature>
<dbReference type="PANTHER" id="PTHR23519:SF1">
    <property type="entry name" value="AUTOPHAGY-RELATED PROTEIN 22"/>
    <property type="match status" value="1"/>
</dbReference>
<feature type="domain" description="Major facilitator superfamily (MFS) profile" evidence="7">
    <location>
        <begin position="1"/>
        <end position="408"/>
    </location>
</feature>
<dbReference type="Pfam" id="PF11700">
    <property type="entry name" value="ATG22"/>
    <property type="match status" value="1"/>
</dbReference>
<name>E3CY01_9BACT</name>
<dbReference type="PROSITE" id="PS00216">
    <property type="entry name" value="SUGAR_TRANSPORT_1"/>
    <property type="match status" value="1"/>
</dbReference>
<feature type="transmembrane region" description="Helical" evidence="6">
    <location>
        <begin position="110"/>
        <end position="130"/>
    </location>
</feature>
<keyword evidence="5 6" id="KW-0472">Membrane</keyword>
<dbReference type="STRING" id="584708.Apau_2077"/>
<dbReference type="OrthoDB" id="9768783at2"/>
<dbReference type="SUPFAM" id="SSF103473">
    <property type="entry name" value="MFS general substrate transporter"/>
    <property type="match status" value="1"/>
</dbReference>
<evidence type="ECO:0000256" key="3">
    <source>
        <dbReference type="ARBA" id="ARBA00022692"/>
    </source>
</evidence>
<sequence length="413" mass="43960">MILRDLLRRLDWRAWVLQDVGNSAFATTILAVLYPLYYREVLGAGAEASSVLAWWGYVSALSMLLTALLAPGLGALADGAGRRKGALLAATALGVGASAAMGLLGEGHWVWGLALFALGSLGFSFNNVFYDSFLPHLAAPEERAGLSSAGYALGYLGGGTLLVANAALAGFWGEAGFRLSFLSVALWWGLFTLPFLRHVGEPPPSPREPGETWGASAYGRPWRTLLGLRHQPDLLWFLGAFWLYNDGIGTIMRMGVLYGSSLGLGQGTLLGALVATQFVGVPCTILFGRLAGRWGDRRVLLAGLGGYLALCAFIPFVVRPWHFWVLALGVGVVQGGTQALSRSLFASLVPKERSAELYGFYDLSSKFAGVLGPFLFGLLAQLTGSLRMGGPVLGLFFLGGMAMLRRVRAGGRP</sequence>
<organism evidence="8 9">
    <name type="scientific">Aminomonas paucivorans DSM 12260</name>
    <dbReference type="NCBI Taxonomy" id="584708"/>
    <lineage>
        <taxon>Bacteria</taxon>
        <taxon>Thermotogati</taxon>
        <taxon>Synergistota</taxon>
        <taxon>Synergistia</taxon>
        <taxon>Synergistales</taxon>
        <taxon>Synergistaceae</taxon>
        <taxon>Aminomonas</taxon>
    </lineage>
</organism>
<feature type="transmembrane region" description="Helical" evidence="6">
    <location>
        <begin position="268"/>
        <end position="287"/>
    </location>
</feature>
<feature type="transmembrane region" description="Helical" evidence="6">
    <location>
        <begin position="151"/>
        <end position="173"/>
    </location>
</feature>
<dbReference type="Gene3D" id="1.20.1250.20">
    <property type="entry name" value="MFS general substrate transporter like domains"/>
    <property type="match status" value="1"/>
</dbReference>
<evidence type="ECO:0000256" key="2">
    <source>
        <dbReference type="ARBA" id="ARBA00022448"/>
    </source>
</evidence>
<evidence type="ECO:0000313" key="8">
    <source>
        <dbReference type="EMBL" id="EFQ24488.1"/>
    </source>
</evidence>
<reference evidence="8 9" key="1">
    <citation type="journal article" date="2010" name="Stand. Genomic Sci.">
        <title>Non-contiguous finished genome sequence of Aminomonas paucivorans type strain (GLU-3).</title>
        <authorList>
            <person name="Pitluck S."/>
            <person name="Yasawong M."/>
            <person name="Held B."/>
            <person name="Lapidus A."/>
            <person name="Nolan M."/>
            <person name="Copeland A."/>
            <person name="Lucas S."/>
            <person name="Del Rio T.G."/>
            <person name="Tice H."/>
            <person name="Cheng J.F."/>
            <person name="Chertkov O."/>
            <person name="Goodwin L."/>
            <person name="Tapia R."/>
            <person name="Han C."/>
            <person name="Liolios K."/>
            <person name="Ivanova N."/>
            <person name="Mavromatis K."/>
            <person name="Ovchinnikova G."/>
            <person name="Pati A."/>
            <person name="Chen A."/>
            <person name="Palaniappan K."/>
            <person name="Land M."/>
            <person name="Hauser L."/>
            <person name="Chang Y.J."/>
            <person name="Jeffries C.D."/>
            <person name="Pukall R."/>
            <person name="Spring S."/>
            <person name="Rohde M."/>
            <person name="Sikorski J."/>
            <person name="Goker M."/>
            <person name="Woyke T."/>
            <person name="Bristow J."/>
            <person name="Eisen J.A."/>
            <person name="Markowitz V."/>
            <person name="Hugenholtz P."/>
            <person name="Kyrpides N.C."/>
            <person name="Klenk H.P."/>
        </authorList>
    </citation>
    <scope>NUCLEOTIDE SEQUENCE [LARGE SCALE GENOMIC DNA]</scope>
    <source>
        <strain evidence="8 9">DSM 12260</strain>
    </source>
</reference>
<keyword evidence="2" id="KW-0813">Transport</keyword>
<feature type="transmembrane region" description="Helical" evidence="6">
    <location>
        <begin position="85"/>
        <end position="104"/>
    </location>
</feature>
<comment type="subcellular location">
    <subcellularLocation>
        <location evidence="1">Endomembrane system</location>
        <topology evidence="1">Multi-pass membrane protein</topology>
    </subcellularLocation>
</comment>
<accession>E3CY01</accession>
<feature type="transmembrane region" description="Helical" evidence="6">
    <location>
        <begin position="234"/>
        <end position="256"/>
    </location>
</feature>
<keyword evidence="9" id="KW-1185">Reference proteome</keyword>
<dbReference type="PROSITE" id="PS50850">
    <property type="entry name" value="MFS"/>
    <property type="match status" value="1"/>
</dbReference>
<evidence type="ECO:0000313" key="9">
    <source>
        <dbReference type="Proteomes" id="UP000005096"/>
    </source>
</evidence>
<dbReference type="RefSeq" id="WP_006301728.1">
    <property type="nucleotide sequence ID" value="NZ_CM001022.1"/>
</dbReference>
<dbReference type="InterPro" id="IPR024671">
    <property type="entry name" value="Atg22-like"/>
</dbReference>
<dbReference type="EMBL" id="CM001022">
    <property type="protein sequence ID" value="EFQ24488.1"/>
    <property type="molecule type" value="Genomic_DNA"/>
</dbReference>
<dbReference type="PANTHER" id="PTHR23519">
    <property type="entry name" value="AUTOPHAGY-RELATED PROTEIN 22"/>
    <property type="match status" value="1"/>
</dbReference>
<dbReference type="GO" id="GO:0012505">
    <property type="term" value="C:endomembrane system"/>
    <property type="evidence" value="ECO:0007669"/>
    <property type="project" value="UniProtKB-SubCell"/>
</dbReference>
<dbReference type="InterPro" id="IPR050495">
    <property type="entry name" value="ATG22/LtaA_families"/>
</dbReference>
<evidence type="ECO:0000256" key="5">
    <source>
        <dbReference type="ARBA" id="ARBA00023136"/>
    </source>
</evidence>
<evidence type="ECO:0000259" key="7">
    <source>
        <dbReference type="PROSITE" id="PS50850"/>
    </source>
</evidence>
<dbReference type="eggNOG" id="COG2270">
    <property type="taxonomic scope" value="Bacteria"/>
</dbReference>
<dbReference type="InterPro" id="IPR036259">
    <property type="entry name" value="MFS_trans_sf"/>
</dbReference>
<dbReference type="HOGENOM" id="CLU_017518_3_0_0"/>
<feature type="transmembrane region" description="Helical" evidence="6">
    <location>
        <begin position="299"/>
        <end position="318"/>
    </location>
</feature>
<evidence type="ECO:0000256" key="6">
    <source>
        <dbReference type="SAM" id="Phobius"/>
    </source>
</evidence>
<dbReference type="InterPro" id="IPR005829">
    <property type="entry name" value="Sugar_transporter_CS"/>
</dbReference>
<dbReference type="InterPro" id="IPR020846">
    <property type="entry name" value="MFS_dom"/>
</dbReference>
<feature type="transmembrane region" description="Helical" evidence="6">
    <location>
        <begin position="179"/>
        <end position="196"/>
    </location>
</feature>
<feature type="transmembrane region" description="Helical" evidence="6">
    <location>
        <begin position="54"/>
        <end position="73"/>
    </location>
</feature>